<dbReference type="EMBL" id="JAFHKK010000004">
    <property type="protein sequence ID" value="MBN2963816.1"/>
    <property type="molecule type" value="Genomic_DNA"/>
</dbReference>
<feature type="domain" description="Peptidase M16 N-terminal" evidence="1">
    <location>
        <begin position="39"/>
        <end position="185"/>
    </location>
</feature>
<evidence type="ECO:0000313" key="3">
    <source>
        <dbReference type="EMBL" id="MBN2963816.1"/>
    </source>
</evidence>
<feature type="domain" description="Peptidase M16 C-terminal" evidence="2">
    <location>
        <begin position="194"/>
        <end position="366"/>
    </location>
</feature>
<reference evidence="3 4" key="2">
    <citation type="submission" date="2021-02" db="EMBL/GenBank/DDBJ databases">
        <title>Sulfurospirillum tamanensis sp. nov.</title>
        <authorList>
            <person name="Frolova A."/>
            <person name="Merkel A."/>
            <person name="Slobodkin A."/>
        </authorList>
    </citation>
    <scope>NUCLEOTIDE SEQUENCE [LARGE SCALE GENOMIC DNA]</scope>
    <source>
        <strain evidence="3 4">T05b</strain>
    </source>
</reference>
<dbReference type="PANTHER" id="PTHR11851:SF225">
    <property type="entry name" value="NON-PEPTIDASE HOMOLOG YMXG"/>
    <property type="match status" value="1"/>
</dbReference>
<dbReference type="SUPFAM" id="SSF63411">
    <property type="entry name" value="LuxS/MPP-like metallohydrolase"/>
    <property type="match status" value="2"/>
</dbReference>
<dbReference type="Pfam" id="PF05193">
    <property type="entry name" value="Peptidase_M16_C"/>
    <property type="match status" value="1"/>
</dbReference>
<dbReference type="InterPro" id="IPR050361">
    <property type="entry name" value="MPP/UQCRC_Complex"/>
</dbReference>
<dbReference type="InterPro" id="IPR011765">
    <property type="entry name" value="Pept_M16_N"/>
</dbReference>
<evidence type="ECO:0000313" key="4">
    <source>
        <dbReference type="Proteomes" id="UP000703590"/>
    </source>
</evidence>
<dbReference type="PANTHER" id="PTHR11851">
    <property type="entry name" value="METALLOPROTEASE"/>
    <property type="match status" value="1"/>
</dbReference>
<gene>
    <name evidence="3" type="ORF">JWV37_03395</name>
</gene>
<proteinExistence type="predicted"/>
<protein>
    <submittedName>
        <fullName evidence="3">Insulinase family protein</fullName>
    </submittedName>
</protein>
<organism evidence="3 4">
    <name type="scientific">Sulfurospirillum tamanense</name>
    <dbReference type="NCBI Taxonomy" id="2813362"/>
    <lineage>
        <taxon>Bacteria</taxon>
        <taxon>Pseudomonadati</taxon>
        <taxon>Campylobacterota</taxon>
        <taxon>Epsilonproteobacteria</taxon>
        <taxon>Campylobacterales</taxon>
        <taxon>Sulfurospirillaceae</taxon>
        <taxon>Sulfurospirillum</taxon>
    </lineage>
</organism>
<dbReference type="InterPro" id="IPR011249">
    <property type="entry name" value="Metalloenz_LuxS/M16"/>
</dbReference>
<evidence type="ECO:0000259" key="1">
    <source>
        <dbReference type="Pfam" id="PF00675"/>
    </source>
</evidence>
<name>A0ABS2WQB2_9BACT</name>
<dbReference type="InterPro" id="IPR007863">
    <property type="entry name" value="Peptidase_M16_C"/>
</dbReference>
<dbReference type="Gene3D" id="3.30.830.10">
    <property type="entry name" value="Metalloenzyme, LuxS/M16 peptidase-like"/>
    <property type="match status" value="2"/>
</dbReference>
<sequence>MKFLKPFLKKSIATLLVIQGALLSQELLHVNVKGVEVPVVFEQSTTLPIVSLQLVMQVAGSIEDGNTPGLARFVASVLGEGTKTLGAVGFAKKLEQRAITLSANAGTETLVFELGALKEAFDEGIVHLNALLQEPNFTKESVEKVRLMTLGSISRRASDFDYVATTALRELMFEGTPLAHPGLGTSASIKALGLKEVEAFFRTHMDLSNAIVVIGGDLSQEEAKAYAKNVLATLEVGTKRPLPYAQVTKTPKVSVLQKPSEQAYIYFGAPFYMQSGDADSHKARVAAFILGESGFGSRLMEEIRVKRGLAYSAYGKISINRSSSKFTGHLQTKNENKDEAMVLVRSVVEDFVKGGVSEEELAQAKRFLLGSEPLRTETLSQRLSRAFFEYYRGFALGYSKEQLQKIETLSLEELNAFIASHAEIAQLSFAVVTNVDAAQ</sequence>
<reference evidence="4" key="1">
    <citation type="submission" date="2021-02" db="EMBL/GenBank/DDBJ databases">
        <title>Sulfurospirillum tamanensis sp. nov.</title>
        <authorList>
            <person name="Merkel A.Y."/>
        </authorList>
    </citation>
    <scope>NUCLEOTIDE SEQUENCE [LARGE SCALE GENOMIC DNA]</scope>
    <source>
        <strain evidence="4">T05b</strain>
    </source>
</reference>
<evidence type="ECO:0000259" key="2">
    <source>
        <dbReference type="Pfam" id="PF05193"/>
    </source>
</evidence>
<accession>A0ABS2WQB2</accession>
<keyword evidence="4" id="KW-1185">Reference proteome</keyword>
<dbReference type="Proteomes" id="UP000703590">
    <property type="component" value="Unassembled WGS sequence"/>
</dbReference>
<comment type="caution">
    <text evidence="3">The sequence shown here is derived from an EMBL/GenBank/DDBJ whole genome shotgun (WGS) entry which is preliminary data.</text>
</comment>
<dbReference type="Pfam" id="PF00675">
    <property type="entry name" value="Peptidase_M16"/>
    <property type="match status" value="1"/>
</dbReference>